<accession>A0A9W2YRA9</accession>
<proteinExistence type="predicted"/>
<dbReference type="GeneID" id="129922649"/>
<name>A0A9W2YRA9_BIOGL</name>
<organism evidence="2 3">
    <name type="scientific">Biomphalaria glabrata</name>
    <name type="common">Bloodfluke planorb</name>
    <name type="synonym">Freshwater snail</name>
    <dbReference type="NCBI Taxonomy" id="6526"/>
    <lineage>
        <taxon>Eukaryota</taxon>
        <taxon>Metazoa</taxon>
        <taxon>Spiralia</taxon>
        <taxon>Lophotrochozoa</taxon>
        <taxon>Mollusca</taxon>
        <taxon>Gastropoda</taxon>
        <taxon>Heterobranchia</taxon>
        <taxon>Euthyneura</taxon>
        <taxon>Panpulmonata</taxon>
        <taxon>Hygrophila</taxon>
        <taxon>Lymnaeoidea</taxon>
        <taxon>Planorbidae</taxon>
        <taxon>Biomphalaria</taxon>
    </lineage>
</organism>
<feature type="transmembrane region" description="Helical" evidence="1">
    <location>
        <begin position="78"/>
        <end position="103"/>
    </location>
</feature>
<feature type="transmembrane region" description="Helical" evidence="1">
    <location>
        <begin position="151"/>
        <end position="169"/>
    </location>
</feature>
<gene>
    <name evidence="3" type="primary">LOC129922649</name>
</gene>
<keyword evidence="1" id="KW-0472">Membrane</keyword>
<dbReference type="RefSeq" id="XP_055865297.1">
    <property type="nucleotide sequence ID" value="XM_056009322.1"/>
</dbReference>
<feature type="transmembrane region" description="Helical" evidence="1">
    <location>
        <begin position="110"/>
        <end position="131"/>
    </location>
</feature>
<dbReference type="Proteomes" id="UP001165740">
    <property type="component" value="Chromosome 14"/>
</dbReference>
<evidence type="ECO:0000313" key="2">
    <source>
        <dbReference type="Proteomes" id="UP001165740"/>
    </source>
</evidence>
<reference evidence="3" key="1">
    <citation type="submission" date="2025-08" db="UniProtKB">
        <authorList>
            <consortium name="RefSeq"/>
        </authorList>
    </citation>
    <scope>IDENTIFICATION</scope>
</reference>
<protein>
    <submittedName>
        <fullName evidence="3">Uncharacterized protein LOC129922649</fullName>
    </submittedName>
</protein>
<evidence type="ECO:0000313" key="3">
    <source>
        <dbReference type="RefSeq" id="XP_055865297.1"/>
    </source>
</evidence>
<keyword evidence="2" id="KW-1185">Reference proteome</keyword>
<dbReference type="OrthoDB" id="10288451at2759"/>
<sequence length="186" mass="20979">MPQPTPPKDAKASIYPQIRRYFAIASTMFTLALTFVGLSSDVWVKVTVSGSLTETEGIFRRCTTVCVFIPNPTKWRTLVWYLCFLFLILVLILLLLQGVGLLMDFFTASFFYGLGYASSAFIGLCILILYPTQVRPIGKEELIHVQLGWGFYLYFIGICSMVILSVQCLEMSGTNSYPSMNIMLEF</sequence>
<keyword evidence="1" id="KW-1133">Transmembrane helix</keyword>
<dbReference type="AlphaFoldDB" id="A0A9W2YRA9"/>
<feature type="transmembrane region" description="Helical" evidence="1">
    <location>
        <begin position="21"/>
        <end position="39"/>
    </location>
</feature>
<evidence type="ECO:0000256" key="1">
    <source>
        <dbReference type="SAM" id="Phobius"/>
    </source>
</evidence>
<keyword evidence="1" id="KW-0812">Transmembrane</keyword>